<keyword evidence="2" id="KW-0813">Transport</keyword>
<evidence type="ECO:0000256" key="1">
    <source>
        <dbReference type="ARBA" id="ARBA00005417"/>
    </source>
</evidence>
<evidence type="ECO:0000256" key="4">
    <source>
        <dbReference type="ARBA" id="ARBA00022840"/>
    </source>
</evidence>
<dbReference type="CDD" id="cd03224">
    <property type="entry name" value="ABC_TM1139_LivF_branched"/>
    <property type="match status" value="1"/>
</dbReference>
<gene>
    <name evidence="7" type="ORF">SAMN05216180_1739</name>
</gene>
<dbReference type="InterPro" id="IPR017871">
    <property type="entry name" value="ABC_transporter-like_CS"/>
</dbReference>
<name>A0A1H8B665_9FIRM</name>
<dbReference type="PROSITE" id="PS00211">
    <property type="entry name" value="ABC_TRANSPORTER_1"/>
    <property type="match status" value="1"/>
</dbReference>
<dbReference type="InterPro" id="IPR003593">
    <property type="entry name" value="AAA+_ATPase"/>
</dbReference>
<dbReference type="RefSeq" id="WP_092753611.1">
    <property type="nucleotide sequence ID" value="NZ_FOCG01000001.1"/>
</dbReference>
<dbReference type="GO" id="GO:0015807">
    <property type="term" value="P:L-amino acid transport"/>
    <property type="evidence" value="ECO:0007669"/>
    <property type="project" value="TreeGrafter"/>
</dbReference>
<evidence type="ECO:0000259" key="6">
    <source>
        <dbReference type="PROSITE" id="PS50893"/>
    </source>
</evidence>
<sequence length="236" mass="25699">MLKIENLSVNYGYITALKNVSLEVKQGEIITLIGGNGAGKTTTLMSISGLVEKARGKITFKGEDITRKAPDKIVKMGLSHVPEGRRIFPALTVYENLITGTLGNPSLKKDKIEELIEMNYTLFPRLKERTTQGGGSLSGGEQQMLAIARGLMMDPDIIMLDEPSLGLAPIIVEEIFELVLKIRDKGKTVLLIEQNASMALSIADRGYVLETGDVILEGKGKNLLNDPEVKRAYLGA</sequence>
<protein>
    <submittedName>
        <fullName evidence="7">Branched-chain amino acid transport system ATP-binding protein</fullName>
    </submittedName>
</protein>
<dbReference type="Pfam" id="PF00005">
    <property type="entry name" value="ABC_tran"/>
    <property type="match status" value="1"/>
</dbReference>
<dbReference type="GO" id="GO:0015658">
    <property type="term" value="F:branched-chain amino acid transmembrane transporter activity"/>
    <property type="evidence" value="ECO:0007669"/>
    <property type="project" value="InterPro"/>
</dbReference>
<dbReference type="InterPro" id="IPR027417">
    <property type="entry name" value="P-loop_NTPase"/>
</dbReference>
<dbReference type="PANTHER" id="PTHR43820">
    <property type="entry name" value="HIGH-AFFINITY BRANCHED-CHAIN AMINO ACID TRANSPORT ATP-BINDING PROTEIN LIVF"/>
    <property type="match status" value="1"/>
</dbReference>
<organism evidence="7 8">
    <name type="scientific">Hydrogenoanaerobacterium saccharovorans</name>
    <dbReference type="NCBI Taxonomy" id="474960"/>
    <lineage>
        <taxon>Bacteria</taxon>
        <taxon>Bacillati</taxon>
        <taxon>Bacillota</taxon>
        <taxon>Clostridia</taxon>
        <taxon>Eubacteriales</taxon>
        <taxon>Oscillospiraceae</taxon>
        <taxon>Hydrogenoanaerobacterium</taxon>
    </lineage>
</organism>
<dbReference type="SMART" id="SM00382">
    <property type="entry name" value="AAA"/>
    <property type="match status" value="1"/>
</dbReference>
<evidence type="ECO:0000256" key="5">
    <source>
        <dbReference type="ARBA" id="ARBA00022970"/>
    </source>
</evidence>
<dbReference type="OrthoDB" id="9775135at2"/>
<dbReference type="InterPro" id="IPR003439">
    <property type="entry name" value="ABC_transporter-like_ATP-bd"/>
</dbReference>
<evidence type="ECO:0000256" key="3">
    <source>
        <dbReference type="ARBA" id="ARBA00022741"/>
    </source>
</evidence>
<feature type="domain" description="ABC transporter" evidence="6">
    <location>
        <begin position="2"/>
        <end position="236"/>
    </location>
</feature>
<dbReference type="InterPro" id="IPR052156">
    <property type="entry name" value="BCAA_Transport_ATP-bd_LivF"/>
</dbReference>
<proteinExistence type="inferred from homology"/>
<dbReference type="InterPro" id="IPR030660">
    <property type="entry name" value="ABC_branched_ATPase_LivF/BraG"/>
</dbReference>
<dbReference type="STRING" id="474960.SAMN05216180_1739"/>
<evidence type="ECO:0000256" key="2">
    <source>
        <dbReference type="ARBA" id="ARBA00022448"/>
    </source>
</evidence>
<keyword evidence="5" id="KW-0029">Amino-acid transport</keyword>
<evidence type="ECO:0000313" key="7">
    <source>
        <dbReference type="EMBL" id="SEM78445.1"/>
    </source>
</evidence>
<dbReference type="PIRSF" id="PIRSF039137">
    <property type="entry name" value="ABC_branched_ATPase"/>
    <property type="match status" value="1"/>
</dbReference>
<dbReference type="SUPFAM" id="SSF52540">
    <property type="entry name" value="P-loop containing nucleoside triphosphate hydrolases"/>
    <property type="match status" value="1"/>
</dbReference>
<keyword evidence="8" id="KW-1185">Reference proteome</keyword>
<dbReference type="EMBL" id="FOCG01000001">
    <property type="protein sequence ID" value="SEM78445.1"/>
    <property type="molecule type" value="Genomic_DNA"/>
</dbReference>
<accession>A0A1H8B665</accession>
<evidence type="ECO:0000313" key="8">
    <source>
        <dbReference type="Proteomes" id="UP000199158"/>
    </source>
</evidence>
<comment type="similarity">
    <text evidence="1">Belongs to the ABC transporter superfamily.</text>
</comment>
<keyword evidence="4 7" id="KW-0067">ATP-binding</keyword>
<reference evidence="7 8" key="1">
    <citation type="submission" date="2016-10" db="EMBL/GenBank/DDBJ databases">
        <authorList>
            <person name="de Groot N.N."/>
        </authorList>
    </citation>
    <scope>NUCLEOTIDE SEQUENCE [LARGE SCALE GENOMIC DNA]</scope>
    <source>
        <strain evidence="7 8">CGMCC 1.5070</strain>
    </source>
</reference>
<dbReference type="PROSITE" id="PS50893">
    <property type="entry name" value="ABC_TRANSPORTER_2"/>
    <property type="match status" value="1"/>
</dbReference>
<keyword evidence="3" id="KW-0547">Nucleotide-binding</keyword>
<dbReference type="GO" id="GO:0005524">
    <property type="term" value="F:ATP binding"/>
    <property type="evidence" value="ECO:0007669"/>
    <property type="project" value="UniProtKB-KW"/>
</dbReference>
<dbReference type="AlphaFoldDB" id="A0A1H8B665"/>
<dbReference type="Proteomes" id="UP000199158">
    <property type="component" value="Unassembled WGS sequence"/>
</dbReference>
<dbReference type="GO" id="GO:0016887">
    <property type="term" value="F:ATP hydrolysis activity"/>
    <property type="evidence" value="ECO:0007669"/>
    <property type="project" value="InterPro"/>
</dbReference>
<dbReference type="Gene3D" id="3.40.50.300">
    <property type="entry name" value="P-loop containing nucleotide triphosphate hydrolases"/>
    <property type="match status" value="1"/>
</dbReference>
<dbReference type="PANTHER" id="PTHR43820:SF4">
    <property type="entry name" value="HIGH-AFFINITY BRANCHED-CHAIN AMINO ACID TRANSPORT ATP-BINDING PROTEIN LIVF"/>
    <property type="match status" value="1"/>
</dbReference>